<evidence type="ECO:0000256" key="13">
    <source>
        <dbReference type="SAM" id="SignalP"/>
    </source>
</evidence>
<dbReference type="PANTHER" id="PTHR24300:SF356">
    <property type="entry name" value="CYTOCHROME P450 2E1"/>
    <property type="match status" value="1"/>
</dbReference>
<dbReference type="InterPro" id="IPR002401">
    <property type="entry name" value="Cyt_P450_E_grp-I"/>
</dbReference>
<dbReference type="STRING" id="30419.A0A091WMQ1"/>
<dbReference type="GO" id="GO:0020037">
    <property type="term" value="F:heme binding"/>
    <property type="evidence" value="ECO:0007669"/>
    <property type="project" value="InterPro"/>
</dbReference>
<keyword evidence="8" id="KW-0492">Microsome</keyword>
<evidence type="ECO:0000256" key="2">
    <source>
        <dbReference type="ARBA" id="ARBA00004174"/>
    </source>
</evidence>
<dbReference type="InterPro" id="IPR050182">
    <property type="entry name" value="Cytochrome_P450_fam2"/>
</dbReference>
<evidence type="ECO:0000256" key="7">
    <source>
        <dbReference type="ARBA" id="ARBA00022824"/>
    </source>
</evidence>
<feature type="chain" id="PRO_5001883870" description="unspecific monooxygenase" evidence="13">
    <location>
        <begin position="19"/>
        <end position="97"/>
    </location>
</feature>
<evidence type="ECO:0000256" key="1">
    <source>
        <dbReference type="ARBA" id="ARBA00001971"/>
    </source>
</evidence>
<dbReference type="AlphaFoldDB" id="A0A091WMQ1"/>
<sequence>GAATVVLLVCIACLLSFAAWKGRSGKGKMPPGPAPLPILGHVLQVKPKDLAKTLQKLSKEYGPVFTVHMGSDPVVVLHGYDVVKEALVDRADEFAAR</sequence>
<dbReference type="InterPro" id="IPR036396">
    <property type="entry name" value="Cyt_P450_sf"/>
</dbReference>
<keyword evidence="13" id="KW-0732">Signal</keyword>
<dbReference type="PANTHER" id="PTHR24300">
    <property type="entry name" value="CYTOCHROME P450 508A4-RELATED"/>
    <property type="match status" value="1"/>
</dbReference>
<comment type="subcellular location">
    <subcellularLocation>
        <location evidence="3">Endoplasmic reticulum membrane</location>
        <topology evidence="3">Peripheral membrane protein</topology>
    </subcellularLocation>
    <subcellularLocation>
        <location evidence="2">Microsome membrane</location>
        <topology evidence="2">Peripheral membrane protein</topology>
    </subcellularLocation>
</comment>
<feature type="non-terminal residue" evidence="14">
    <location>
        <position position="1"/>
    </location>
</feature>
<dbReference type="GO" id="GO:0006805">
    <property type="term" value="P:xenobiotic metabolic process"/>
    <property type="evidence" value="ECO:0007669"/>
    <property type="project" value="TreeGrafter"/>
</dbReference>
<evidence type="ECO:0000256" key="8">
    <source>
        <dbReference type="ARBA" id="ARBA00022848"/>
    </source>
</evidence>
<feature type="non-terminal residue" evidence="14">
    <location>
        <position position="97"/>
    </location>
</feature>
<dbReference type="PRINTS" id="PR00463">
    <property type="entry name" value="EP450I"/>
</dbReference>
<evidence type="ECO:0000256" key="6">
    <source>
        <dbReference type="ARBA" id="ARBA00022723"/>
    </source>
</evidence>
<dbReference type="InterPro" id="IPR001128">
    <property type="entry name" value="Cyt_P450"/>
</dbReference>
<evidence type="ECO:0000256" key="9">
    <source>
        <dbReference type="ARBA" id="ARBA00023002"/>
    </source>
</evidence>
<dbReference type="GO" id="GO:0008392">
    <property type="term" value="F:arachidonate epoxygenase activity"/>
    <property type="evidence" value="ECO:0007669"/>
    <property type="project" value="TreeGrafter"/>
</dbReference>
<dbReference type="Proteomes" id="UP000053605">
    <property type="component" value="Unassembled WGS sequence"/>
</dbReference>
<evidence type="ECO:0000256" key="11">
    <source>
        <dbReference type="ARBA" id="ARBA00023033"/>
    </source>
</evidence>
<evidence type="ECO:0000256" key="5">
    <source>
        <dbReference type="ARBA" id="ARBA00012109"/>
    </source>
</evidence>
<dbReference type="Pfam" id="PF00067">
    <property type="entry name" value="p450"/>
    <property type="match status" value="1"/>
</dbReference>
<organism evidence="14 15">
    <name type="scientific">Opisthocomus hoazin</name>
    <name type="common">Hoatzin</name>
    <name type="synonym">Phasianus hoazin</name>
    <dbReference type="NCBI Taxonomy" id="30419"/>
    <lineage>
        <taxon>Eukaryota</taxon>
        <taxon>Metazoa</taxon>
        <taxon>Chordata</taxon>
        <taxon>Craniata</taxon>
        <taxon>Vertebrata</taxon>
        <taxon>Euteleostomi</taxon>
        <taxon>Archelosauria</taxon>
        <taxon>Archosauria</taxon>
        <taxon>Dinosauria</taxon>
        <taxon>Saurischia</taxon>
        <taxon>Theropoda</taxon>
        <taxon>Coelurosauria</taxon>
        <taxon>Aves</taxon>
        <taxon>Neognathae</taxon>
        <taxon>Neoaves</taxon>
        <taxon>Opisthocomiformes</taxon>
        <taxon>Opisthocomidae</taxon>
        <taxon>Opisthocomus</taxon>
    </lineage>
</organism>
<keyword evidence="15" id="KW-1185">Reference proteome</keyword>
<reference evidence="14 15" key="1">
    <citation type="submission" date="2014-04" db="EMBL/GenBank/DDBJ databases">
        <title>Genome evolution of avian class.</title>
        <authorList>
            <person name="Zhang G."/>
            <person name="Li C."/>
        </authorList>
    </citation>
    <scope>NUCLEOTIDE SEQUENCE [LARGE SCALE GENOMIC DNA]</scope>
    <source>
        <strain evidence="14">BGI_N306</strain>
    </source>
</reference>
<keyword evidence="6" id="KW-0479">Metal-binding</keyword>
<dbReference type="GO" id="GO:0005789">
    <property type="term" value="C:endoplasmic reticulum membrane"/>
    <property type="evidence" value="ECO:0007669"/>
    <property type="project" value="UniProtKB-SubCell"/>
</dbReference>
<comment type="cofactor">
    <cofactor evidence="1">
        <name>heme</name>
        <dbReference type="ChEBI" id="CHEBI:30413"/>
    </cofactor>
</comment>
<dbReference type="SUPFAM" id="SSF48264">
    <property type="entry name" value="Cytochrome P450"/>
    <property type="match status" value="1"/>
</dbReference>
<keyword evidence="12" id="KW-0472">Membrane</keyword>
<evidence type="ECO:0000256" key="10">
    <source>
        <dbReference type="ARBA" id="ARBA00023004"/>
    </source>
</evidence>
<keyword evidence="9" id="KW-0560">Oxidoreductase</keyword>
<dbReference type="GO" id="GO:0005506">
    <property type="term" value="F:iron ion binding"/>
    <property type="evidence" value="ECO:0007669"/>
    <property type="project" value="InterPro"/>
</dbReference>
<accession>A0A091WMQ1</accession>
<gene>
    <name evidence="14" type="ORF">N306_10567</name>
</gene>
<keyword evidence="7" id="KW-0256">Endoplasmic reticulum</keyword>
<evidence type="ECO:0000256" key="12">
    <source>
        <dbReference type="ARBA" id="ARBA00023136"/>
    </source>
</evidence>
<dbReference type="GO" id="GO:0019373">
    <property type="term" value="P:epoxygenase P450 pathway"/>
    <property type="evidence" value="ECO:0007669"/>
    <property type="project" value="TreeGrafter"/>
</dbReference>
<evidence type="ECO:0000256" key="3">
    <source>
        <dbReference type="ARBA" id="ARBA00004406"/>
    </source>
</evidence>
<keyword evidence="11" id="KW-0503">Monooxygenase</keyword>
<protein>
    <recommendedName>
        <fullName evidence="5">unspecific monooxygenase</fullName>
        <ecNumber evidence="5">1.14.14.1</ecNumber>
    </recommendedName>
</protein>
<dbReference type="EC" id="1.14.14.1" evidence="5"/>
<name>A0A091WMQ1_OPIHO</name>
<evidence type="ECO:0000256" key="4">
    <source>
        <dbReference type="ARBA" id="ARBA00010617"/>
    </source>
</evidence>
<evidence type="ECO:0000313" key="15">
    <source>
        <dbReference type="Proteomes" id="UP000053605"/>
    </source>
</evidence>
<comment type="similarity">
    <text evidence="4">Belongs to the cytochrome P450 family.</text>
</comment>
<feature type="signal peptide" evidence="13">
    <location>
        <begin position="1"/>
        <end position="18"/>
    </location>
</feature>
<dbReference type="Gene3D" id="1.10.630.10">
    <property type="entry name" value="Cytochrome P450"/>
    <property type="match status" value="1"/>
</dbReference>
<dbReference type="EMBL" id="KK735832">
    <property type="protein sequence ID" value="KFR16208.1"/>
    <property type="molecule type" value="Genomic_DNA"/>
</dbReference>
<dbReference type="GO" id="GO:0016712">
    <property type="term" value="F:oxidoreductase activity, acting on paired donors, with incorporation or reduction of molecular oxygen, reduced flavin or flavoprotein as one donor, and incorporation of one atom of oxygen"/>
    <property type="evidence" value="ECO:0007669"/>
    <property type="project" value="UniProtKB-EC"/>
</dbReference>
<dbReference type="PhylomeDB" id="A0A091WMQ1"/>
<proteinExistence type="inferred from homology"/>
<keyword evidence="10" id="KW-0408">Iron</keyword>
<evidence type="ECO:0000313" key="14">
    <source>
        <dbReference type="EMBL" id="KFR16208.1"/>
    </source>
</evidence>